<accession>A0A2N1PLA5</accession>
<evidence type="ECO:0000313" key="10">
    <source>
        <dbReference type="Proteomes" id="UP000233256"/>
    </source>
</evidence>
<evidence type="ECO:0000256" key="4">
    <source>
        <dbReference type="ARBA" id="ARBA00022692"/>
    </source>
</evidence>
<proteinExistence type="inferred from homology"/>
<organism evidence="9 10">
    <name type="scientific">Candidatus Wallbacteria bacterium HGW-Wallbacteria-1</name>
    <dbReference type="NCBI Taxonomy" id="2013854"/>
    <lineage>
        <taxon>Bacteria</taxon>
        <taxon>Candidatus Walliibacteriota</taxon>
    </lineage>
</organism>
<sequence length="415" mass="44320">MVTNVTVSDLVDVFQCCFFNWGFLTVILPAFLLAAGITVFVDPFVVISGIGGRFSKARSHISASLAGYIIPVCSCNIVPIFDSITRKGAAIGPAYTFLYAAPAVHIINLVFTWNVIGPFLAVGRLIGVFIISILIGVTMEYFTGQTEGEQNGKATEQSSSPNNQASALSDAAGDAVQSAGNAVQAVVYEESQSLVVEHGESRRVLGWAMSLLLALIIVGSILTVPGHTFGTGLSYFPYILALFIALVTAFLGVVFKGMTASGRREWVSETFNIFKTVVPFFLVGVFLAALLAKVIPISLAHKFFLTSSDAGGNPTFLSNLRCAFSGSLVGEVVYFPILTEVAFVKALLKEGVCSVATAMALLLAGPGTSLPGLILIYRFQGARRVLLYFALSVFFAALYSTAFGWFHYTCACTFM</sequence>
<dbReference type="Pfam" id="PF03773">
    <property type="entry name" value="ArsP_1"/>
    <property type="match status" value="1"/>
</dbReference>
<name>A0A2N1PLA5_9BACT</name>
<dbReference type="GO" id="GO:0005886">
    <property type="term" value="C:plasma membrane"/>
    <property type="evidence" value="ECO:0007669"/>
    <property type="project" value="UniProtKB-SubCell"/>
</dbReference>
<feature type="transmembrane region" description="Helical" evidence="8">
    <location>
        <begin position="386"/>
        <end position="408"/>
    </location>
</feature>
<evidence type="ECO:0000256" key="1">
    <source>
        <dbReference type="ARBA" id="ARBA00004651"/>
    </source>
</evidence>
<keyword evidence="6 8" id="KW-0472">Membrane</keyword>
<feature type="transmembrane region" description="Helical" evidence="8">
    <location>
        <begin position="235"/>
        <end position="255"/>
    </location>
</feature>
<feature type="transmembrane region" description="Helical" evidence="8">
    <location>
        <begin position="122"/>
        <end position="143"/>
    </location>
</feature>
<reference evidence="9 10" key="1">
    <citation type="journal article" date="2017" name="ISME J.">
        <title>Potential for microbial H2 and metal transformations associated with novel bacteria and archaea in deep terrestrial subsurface sediments.</title>
        <authorList>
            <person name="Hernsdorf A.W."/>
            <person name="Amano Y."/>
            <person name="Miyakawa K."/>
            <person name="Ise K."/>
            <person name="Suzuki Y."/>
            <person name="Anantharaman K."/>
            <person name="Probst A."/>
            <person name="Burstein D."/>
            <person name="Thomas B.C."/>
            <person name="Banfield J.F."/>
        </authorList>
    </citation>
    <scope>NUCLEOTIDE SEQUENCE [LARGE SCALE GENOMIC DNA]</scope>
    <source>
        <strain evidence="9">HGW-Wallbacteria-1</strain>
    </source>
</reference>
<evidence type="ECO:0000256" key="7">
    <source>
        <dbReference type="SAM" id="MobiDB-lite"/>
    </source>
</evidence>
<comment type="similarity">
    <text evidence="2">Belongs to the UPF0718 family.</text>
</comment>
<feature type="transmembrane region" description="Helical" evidence="8">
    <location>
        <begin position="355"/>
        <end position="379"/>
    </location>
</feature>
<protein>
    <recommendedName>
        <fullName evidence="11">Permease</fullName>
    </recommendedName>
</protein>
<comment type="caution">
    <text evidence="9">The sequence shown here is derived from an EMBL/GenBank/DDBJ whole genome shotgun (WGS) entry which is preliminary data.</text>
</comment>
<dbReference type="Proteomes" id="UP000233256">
    <property type="component" value="Unassembled WGS sequence"/>
</dbReference>
<evidence type="ECO:0008006" key="11">
    <source>
        <dbReference type="Google" id="ProtNLM"/>
    </source>
</evidence>
<feature type="transmembrane region" description="Helical" evidence="8">
    <location>
        <begin position="61"/>
        <end position="81"/>
    </location>
</feature>
<feature type="transmembrane region" description="Helical" evidence="8">
    <location>
        <begin position="204"/>
        <end position="223"/>
    </location>
</feature>
<evidence type="ECO:0000256" key="6">
    <source>
        <dbReference type="ARBA" id="ARBA00023136"/>
    </source>
</evidence>
<keyword evidence="4 8" id="KW-0812">Transmembrane</keyword>
<evidence type="ECO:0000313" key="9">
    <source>
        <dbReference type="EMBL" id="PKK89109.1"/>
    </source>
</evidence>
<dbReference type="PANTHER" id="PTHR43299">
    <property type="entry name" value="UPF0718 PROTEIN YRAQ"/>
    <property type="match status" value="1"/>
</dbReference>
<dbReference type="PANTHER" id="PTHR43299:SF1">
    <property type="entry name" value="UPF0718 PROTEIN YRAQ"/>
    <property type="match status" value="1"/>
</dbReference>
<keyword evidence="3" id="KW-1003">Cell membrane</keyword>
<feature type="region of interest" description="Disordered" evidence="7">
    <location>
        <begin position="148"/>
        <end position="167"/>
    </location>
</feature>
<dbReference type="InterPro" id="IPR005524">
    <property type="entry name" value="DUF318"/>
</dbReference>
<dbReference type="EMBL" id="PGXC01000025">
    <property type="protein sequence ID" value="PKK89109.1"/>
    <property type="molecule type" value="Genomic_DNA"/>
</dbReference>
<evidence type="ECO:0000256" key="3">
    <source>
        <dbReference type="ARBA" id="ARBA00022475"/>
    </source>
</evidence>
<evidence type="ECO:0000256" key="2">
    <source>
        <dbReference type="ARBA" id="ARBA00006386"/>
    </source>
</evidence>
<gene>
    <name evidence="9" type="ORF">CVV64_15905</name>
</gene>
<feature type="transmembrane region" description="Helical" evidence="8">
    <location>
        <begin position="21"/>
        <end position="41"/>
    </location>
</feature>
<dbReference type="AlphaFoldDB" id="A0A2N1PLA5"/>
<feature type="transmembrane region" description="Helical" evidence="8">
    <location>
        <begin position="93"/>
        <end position="116"/>
    </location>
</feature>
<evidence type="ECO:0000256" key="5">
    <source>
        <dbReference type="ARBA" id="ARBA00022989"/>
    </source>
</evidence>
<evidence type="ECO:0000256" key="8">
    <source>
        <dbReference type="SAM" id="Phobius"/>
    </source>
</evidence>
<feature type="transmembrane region" description="Helical" evidence="8">
    <location>
        <begin position="276"/>
        <end position="299"/>
    </location>
</feature>
<keyword evidence="5 8" id="KW-1133">Transmembrane helix</keyword>
<comment type="subcellular location">
    <subcellularLocation>
        <location evidence="1">Cell membrane</location>
        <topology evidence="1">Multi-pass membrane protein</topology>
    </subcellularLocation>
</comment>